<dbReference type="GO" id="GO:0000176">
    <property type="term" value="C:nuclear exosome (RNase complex)"/>
    <property type="evidence" value="ECO:0007669"/>
    <property type="project" value="UniProtKB-ARBA"/>
</dbReference>
<evidence type="ECO:0000256" key="5">
    <source>
        <dbReference type="ARBA" id="ARBA00023242"/>
    </source>
</evidence>
<evidence type="ECO:0000256" key="3">
    <source>
        <dbReference type="ARBA" id="ARBA00022552"/>
    </source>
</evidence>
<keyword evidence="8" id="KW-1185">Reference proteome</keyword>
<dbReference type="GO" id="GO:0000467">
    <property type="term" value="P:exonucleolytic trimming to generate mature 3'-end of 5.8S rRNA from tricistronic rRNA transcript (SSU-rRNA, 5.8S rRNA, LSU-rRNA)"/>
    <property type="evidence" value="ECO:0007669"/>
    <property type="project" value="UniProtKB-ARBA"/>
</dbReference>
<dbReference type="GO" id="GO:0000177">
    <property type="term" value="C:cytoplasmic exosome (RNase complex)"/>
    <property type="evidence" value="ECO:0007669"/>
    <property type="project" value="TreeGrafter"/>
</dbReference>
<dbReference type="Pfam" id="PF01138">
    <property type="entry name" value="RNase_PH"/>
    <property type="match status" value="1"/>
</dbReference>
<dbReference type="PANTHER" id="PTHR11953">
    <property type="entry name" value="EXOSOME COMPLEX COMPONENT"/>
    <property type="match status" value="1"/>
</dbReference>
<dbReference type="InterPro" id="IPR001247">
    <property type="entry name" value="ExoRNase_PH_dom1"/>
</dbReference>
<dbReference type="InterPro" id="IPR036345">
    <property type="entry name" value="ExoRNase_PH_dom2_sf"/>
</dbReference>
<protein>
    <submittedName>
        <fullName evidence="7">LAME_0E06832g1_1</fullName>
    </submittedName>
</protein>
<dbReference type="SUPFAM" id="SSF54211">
    <property type="entry name" value="Ribosomal protein S5 domain 2-like"/>
    <property type="match status" value="1"/>
</dbReference>
<dbReference type="OrthoDB" id="27298at2759"/>
<dbReference type="InterPro" id="IPR027408">
    <property type="entry name" value="PNPase/RNase_PH_dom_sf"/>
</dbReference>
<dbReference type="GO" id="GO:0003723">
    <property type="term" value="F:RNA binding"/>
    <property type="evidence" value="ECO:0007669"/>
    <property type="project" value="TreeGrafter"/>
</dbReference>
<accession>A0A1G4JI82</accession>
<dbReference type="InterPro" id="IPR050080">
    <property type="entry name" value="RNase_PH"/>
</dbReference>
<evidence type="ECO:0000313" key="7">
    <source>
        <dbReference type="EMBL" id="SCU90051.1"/>
    </source>
</evidence>
<evidence type="ECO:0000259" key="6">
    <source>
        <dbReference type="Pfam" id="PF01138"/>
    </source>
</evidence>
<dbReference type="GO" id="GO:0016075">
    <property type="term" value="P:rRNA catabolic process"/>
    <property type="evidence" value="ECO:0007669"/>
    <property type="project" value="TreeGrafter"/>
</dbReference>
<dbReference type="GO" id="GO:0071028">
    <property type="term" value="P:nuclear mRNA surveillance"/>
    <property type="evidence" value="ECO:0007669"/>
    <property type="project" value="TreeGrafter"/>
</dbReference>
<sequence length="223" mass="24393">MLSAQTGILEQVDGSCKLQCGETTVICSVTGPIEPKARQELPAQLALEIVVRPCRGVPSTREKLLEDQVRGVITPVLARYLYPRQLAQVCFQILESGEPEENYSVKELSACINAAFVAIVDAGIGLKFSFASVPLSVLGEDEQICVDPSQTDLIKSSSTHVLALQLAAGGQKVENILLFESYGDFTEKSMLQVLQSGEKACVETALELRKVIQHKIQQDFVWR</sequence>
<dbReference type="EMBL" id="LT598481">
    <property type="protein sequence ID" value="SCU90051.1"/>
    <property type="molecule type" value="Genomic_DNA"/>
</dbReference>
<dbReference type="InterPro" id="IPR020568">
    <property type="entry name" value="Ribosomal_Su5_D2-typ_SF"/>
</dbReference>
<dbReference type="Gene3D" id="3.30.230.70">
    <property type="entry name" value="GHMP Kinase, N-terminal domain"/>
    <property type="match status" value="1"/>
</dbReference>
<keyword evidence="3" id="KW-0698">rRNA processing</keyword>
<reference evidence="8" key="1">
    <citation type="submission" date="2016-03" db="EMBL/GenBank/DDBJ databases">
        <authorList>
            <person name="Devillers Hugo."/>
        </authorList>
    </citation>
    <scope>NUCLEOTIDE SEQUENCE [LARGE SCALE GENOMIC DNA]</scope>
</reference>
<keyword evidence="4" id="KW-0271">Exosome</keyword>
<dbReference type="PANTHER" id="PTHR11953:SF1">
    <property type="entry name" value="EXOSOME COMPLEX COMPONENT RRP46"/>
    <property type="match status" value="1"/>
</dbReference>
<dbReference type="GO" id="GO:0005730">
    <property type="term" value="C:nucleolus"/>
    <property type="evidence" value="ECO:0007669"/>
    <property type="project" value="UniProtKB-SubCell"/>
</dbReference>
<dbReference type="AlphaFoldDB" id="A0A1G4JI82"/>
<evidence type="ECO:0000256" key="4">
    <source>
        <dbReference type="ARBA" id="ARBA00022835"/>
    </source>
</evidence>
<organism evidence="7 8">
    <name type="scientific">Lachancea meyersii CBS 8951</name>
    <dbReference type="NCBI Taxonomy" id="1266667"/>
    <lineage>
        <taxon>Eukaryota</taxon>
        <taxon>Fungi</taxon>
        <taxon>Dikarya</taxon>
        <taxon>Ascomycota</taxon>
        <taxon>Saccharomycotina</taxon>
        <taxon>Saccharomycetes</taxon>
        <taxon>Saccharomycetales</taxon>
        <taxon>Saccharomycetaceae</taxon>
        <taxon>Lachancea</taxon>
    </lineage>
</organism>
<gene>
    <name evidence="7" type="ORF">LAME_0E06832G</name>
</gene>
<comment type="similarity">
    <text evidence="2">Belongs to the RNase PH family.</text>
</comment>
<dbReference type="GO" id="GO:0034475">
    <property type="term" value="P:U4 snRNA 3'-end processing"/>
    <property type="evidence" value="ECO:0007669"/>
    <property type="project" value="TreeGrafter"/>
</dbReference>
<evidence type="ECO:0000256" key="1">
    <source>
        <dbReference type="ARBA" id="ARBA00004123"/>
    </source>
</evidence>
<feature type="domain" description="Exoribonuclease phosphorolytic" evidence="6">
    <location>
        <begin position="2"/>
        <end position="124"/>
    </location>
</feature>
<evidence type="ECO:0000313" key="8">
    <source>
        <dbReference type="Proteomes" id="UP000191144"/>
    </source>
</evidence>
<dbReference type="Proteomes" id="UP000191144">
    <property type="component" value="Chromosome E"/>
</dbReference>
<dbReference type="GO" id="GO:0071038">
    <property type="term" value="P:TRAMP-dependent tRNA surveillance pathway"/>
    <property type="evidence" value="ECO:0007669"/>
    <property type="project" value="UniProtKB-ARBA"/>
</dbReference>
<evidence type="ECO:0000256" key="2">
    <source>
        <dbReference type="ARBA" id="ARBA00006678"/>
    </source>
</evidence>
<name>A0A1G4JI82_9SACH</name>
<dbReference type="SUPFAM" id="SSF55666">
    <property type="entry name" value="Ribonuclease PH domain 2-like"/>
    <property type="match status" value="1"/>
</dbReference>
<comment type="subcellular location">
    <subcellularLocation>
        <location evidence="1">Nucleus</location>
    </subcellularLocation>
</comment>
<proteinExistence type="inferred from homology"/>
<dbReference type="CDD" id="cd11372">
    <property type="entry name" value="RNase_PH_RRP46"/>
    <property type="match status" value="1"/>
</dbReference>
<dbReference type="GO" id="GO:0071051">
    <property type="term" value="P:poly(A)-dependent snoRNA 3'-end processing"/>
    <property type="evidence" value="ECO:0007669"/>
    <property type="project" value="TreeGrafter"/>
</dbReference>
<keyword evidence="5" id="KW-0539">Nucleus</keyword>